<dbReference type="Proteomes" id="UP000297595">
    <property type="component" value="Unassembled WGS sequence"/>
</dbReference>
<reference evidence="1 2" key="1">
    <citation type="submission" date="2019-03" db="EMBL/GenBank/DDBJ databases">
        <title>Nematode-trapping fungi genome.</title>
        <authorList>
            <person name="Vidal-Diez De Ulzurrun G."/>
        </authorList>
    </citation>
    <scope>NUCLEOTIDE SEQUENCE [LARGE SCALE GENOMIC DNA]</scope>
    <source>
        <strain evidence="1 2">TWF154</strain>
    </source>
</reference>
<name>A0A8H2EAQ9_ORBOL</name>
<protein>
    <submittedName>
        <fullName evidence="1">Uncharacterized protein</fullName>
    </submittedName>
</protein>
<organism evidence="1 2">
    <name type="scientific">Orbilia oligospora</name>
    <name type="common">Nematode-trapping fungus</name>
    <name type="synonym">Arthrobotrys oligospora</name>
    <dbReference type="NCBI Taxonomy" id="2813651"/>
    <lineage>
        <taxon>Eukaryota</taxon>
        <taxon>Fungi</taxon>
        <taxon>Dikarya</taxon>
        <taxon>Ascomycota</taxon>
        <taxon>Pezizomycotina</taxon>
        <taxon>Orbiliomycetes</taxon>
        <taxon>Orbiliales</taxon>
        <taxon>Orbiliaceae</taxon>
        <taxon>Orbilia</taxon>
    </lineage>
</organism>
<accession>A0A8H2EAQ9</accession>
<gene>
    <name evidence="1" type="ORF">EYR41_001750</name>
</gene>
<evidence type="ECO:0000313" key="1">
    <source>
        <dbReference type="EMBL" id="TGJ74786.1"/>
    </source>
</evidence>
<comment type="caution">
    <text evidence="1">The sequence shown here is derived from an EMBL/GenBank/DDBJ whole genome shotgun (WGS) entry which is preliminary data.</text>
</comment>
<dbReference type="EMBL" id="SOZJ01000001">
    <property type="protein sequence ID" value="TGJ74786.1"/>
    <property type="molecule type" value="Genomic_DNA"/>
</dbReference>
<sequence length="169" mass="20104">MVRPTSKNPELGKYNPVTALHNVPDVKWRSQLIKLLGVYLKMIMKQRWPRNGRIYSTNGIFSSRNGYSVFAWKLRISRKKLQWQQRRALDSTIFKRRPISRPWSSSISNWDLNSMLPGAWSNDQLRTILFLISRGILGGQIKFRRPQRSKYNLRSTQNRSRNRCRRRTN</sequence>
<evidence type="ECO:0000313" key="2">
    <source>
        <dbReference type="Proteomes" id="UP000297595"/>
    </source>
</evidence>
<dbReference type="AlphaFoldDB" id="A0A8H2EAQ9"/>
<proteinExistence type="predicted"/>